<evidence type="ECO:0000313" key="2">
    <source>
        <dbReference type="Proteomes" id="UP001314169"/>
    </source>
</evidence>
<reference evidence="1" key="1">
    <citation type="submission" date="2023-12" db="EMBL/GenBank/DDBJ databases">
        <authorList>
            <person name="Brown T."/>
        </authorList>
    </citation>
    <scope>NUCLEOTIDE SEQUENCE</scope>
</reference>
<protein>
    <submittedName>
        <fullName evidence="1">Uncharacterized protein</fullName>
    </submittedName>
</protein>
<accession>A0ABN9ZEK4</accession>
<gene>
    <name evidence="1" type="ORF">MPIPNATIZW_LOCUS5066</name>
</gene>
<proteinExistence type="predicted"/>
<name>A0ABN9ZEK4_PIPNA</name>
<sequence length="102" mass="10444">MLISKTRGIRCISQPGLHPLSVSDPSGDVCLIGPKLVVRHPSCTLGPLTPYSLSAAEAGDAPVTTAALASHEPGFWLSGTPPWECTDHQGAVPALSVGQCAS</sequence>
<evidence type="ECO:0000313" key="1">
    <source>
        <dbReference type="EMBL" id="CAK6436760.1"/>
    </source>
</evidence>
<organism evidence="1 2">
    <name type="scientific">Pipistrellus nathusii</name>
    <name type="common">Nathusius' pipistrelle</name>
    <dbReference type="NCBI Taxonomy" id="59473"/>
    <lineage>
        <taxon>Eukaryota</taxon>
        <taxon>Metazoa</taxon>
        <taxon>Chordata</taxon>
        <taxon>Craniata</taxon>
        <taxon>Vertebrata</taxon>
        <taxon>Euteleostomi</taxon>
        <taxon>Mammalia</taxon>
        <taxon>Eutheria</taxon>
        <taxon>Laurasiatheria</taxon>
        <taxon>Chiroptera</taxon>
        <taxon>Yangochiroptera</taxon>
        <taxon>Vespertilionidae</taxon>
        <taxon>Pipistrellus</taxon>
    </lineage>
</organism>
<keyword evidence="2" id="KW-1185">Reference proteome</keyword>
<dbReference type="Proteomes" id="UP001314169">
    <property type="component" value="Chromosome 15"/>
</dbReference>
<dbReference type="EMBL" id="OY882872">
    <property type="protein sequence ID" value="CAK6436760.1"/>
    <property type="molecule type" value="Genomic_DNA"/>
</dbReference>